<dbReference type="SUPFAM" id="SSF51011">
    <property type="entry name" value="Glycosyl hydrolase domain"/>
    <property type="match status" value="1"/>
</dbReference>
<dbReference type="Gene3D" id="3.20.20.80">
    <property type="entry name" value="Glycosidases"/>
    <property type="match status" value="1"/>
</dbReference>
<protein>
    <recommendedName>
        <fullName evidence="3">non-reducing end alpha-L-arabinofuranosidase</fullName>
        <ecNumber evidence="3">3.2.1.55</ecNumber>
    </recommendedName>
</protein>
<dbReference type="Pfam" id="PF06439">
    <property type="entry name" value="3keto-disac_hyd"/>
    <property type="match status" value="1"/>
</dbReference>
<sequence length="508" mass="54936">MVSVGVNGCNENRPLAEDQLAPWVQDTLDLIEFANGSVKTQWGAVRAAMGHPKPFGLEYIGLGNEEIYPEFYRNYPHFARAIEAAYPNIKIVTNSGQTSAGAIFDRGWEFAREQGADLVDEHYYNSPEWFLTNNHRYDGYDRTGPKVFLGEYASRGNTFYNALAEASFLTGIERNSDVVDLASYAPLLANVDYVDWTPDLIWFDNDQVYGSTSYYVQKLFADNVGDAVLPSGYSGGSVPGPPDIAGGVGLATWNTQAAYDDVKVTAADGSVLLADDFSAGASAWTPQTGAWSVQDGAYVQTSGATDARTTAGSADWSNYTLEATARKTGGAEGFLVMFGVQDTGNHYWWNLGGWGNTTSAIEKAAGGGKATIATSSHTIETGRTYHLKITVSGRKITTYLDGVKVNDFVDGAVEPLYQVVTRDKRTGDVVLKVVNARATAARATVALDGVRVHRTGTVTSYTAKSLTDTNSLTEPRKAVPVTYPQPGLGTRFEYDFPAYSVTFIRLPG</sequence>
<evidence type="ECO:0000256" key="1">
    <source>
        <dbReference type="ARBA" id="ARBA00001462"/>
    </source>
</evidence>
<dbReference type="Gene3D" id="2.60.120.560">
    <property type="entry name" value="Exo-inulinase, domain 1"/>
    <property type="match status" value="1"/>
</dbReference>
<evidence type="ECO:0000256" key="4">
    <source>
        <dbReference type="ARBA" id="ARBA00022729"/>
    </source>
</evidence>
<proteinExistence type="inferred from homology"/>
<dbReference type="InterPro" id="IPR013320">
    <property type="entry name" value="ConA-like_dom_sf"/>
</dbReference>
<dbReference type="InterPro" id="IPR051563">
    <property type="entry name" value="Glycosyl_Hydrolase_51"/>
</dbReference>
<dbReference type="Pfam" id="PF22848">
    <property type="entry name" value="ASD1_dom"/>
    <property type="match status" value="1"/>
</dbReference>
<evidence type="ECO:0000256" key="5">
    <source>
        <dbReference type="ARBA" id="ARBA00022801"/>
    </source>
</evidence>
<dbReference type="SMART" id="SM00813">
    <property type="entry name" value="Alpha-L-AF_C"/>
    <property type="match status" value="1"/>
</dbReference>
<reference evidence="7 8" key="2">
    <citation type="submission" date="2020-03" db="EMBL/GenBank/DDBJ databases">
        <authorList>
            <person name="Ichikawa N."/>
            <person name="Kimura A."/>
            <person name="Kitahashi Y."/>
            <person name="Uohara A."/>
        </authorList>
    </citation>
    <scope>NUCLEOTIDE SEQUENCE [LARGE SCALE GENOMIC DNA]</scope>
    <source>
        <strain evidence="7 8">NBRC 108638</strain>
    </source>
</reference>
<dbReference type="InterPro" id="IPR010496">
    <property type="entry name" value="AL/BT2_dom"/>
</dbReference>
<dbReference type="Pfam" id="PF06964">
    <property type="entry name" value="Alpha-L-AF_C"/>
    <property type="match status" value="1"/>
</dbReference>
<evidence type="ECO:0000256" key="3">
    <source>
        <dbReference type="ARBA" id="ARBA00012670"/>
    </source>
</evidence>
<dbReference type="Proteomes" id="UP000482960">
    <property type="component" value="Unassembled WGS sequence"/>
</dbReference>
<dbReference type="AlphaFoldDB" id="A0A6V8L479"/>
<name>A0A6V8L479_9ACTN</name>
<keyword evidence="5" id="KW-0378">Hydrolase</keyword>
<dbReference type="EMBL" id="BLPG01000001">
    <property type="protein sequence ID" value="GFJ88877.1"/>
    <property type="molecule type" value="Genomic_DNA"/>
</dbReference>
<dbReference type="GO" id="GO:0046556">
    <property type="term" value="F:alpha-L-arabinofuranosidase activity"/>
    <property type="evidence" value="ECO:0007669"/>
    <property type="project" value="UniProtKB-EC"/>
</dbReference>
<evidence type="ECO:0000256" key="2">
    <source>
        <dbReference type="ARBA" id="ARBA00007186"/>
    </source>
</evidence>
<reference evidence="7 8" key="1">
    <citation type="submission" date="2020-03" db="EMBL/GenBank/DDBJ databases">
        <title>Whole genome shotgun sequence of Phytohabitans rumicis NBRC 108638.</title>
        <authorList>
            <person name="Komaki H."/>
            <person name="Tamura T."/>
        </authorList>
    </citation>
    <scope>NUCLEOTIDE SEQUENCE [LARGE SCALE GENOMIC DNA]</scope>
    <source>
        <strain evidence="7 8">NBRC 108638</strain>
    </source>
</reference>
<evidence type="ECO:0000259" key="6">
    <source>
        <dbReference type="SMART" id="SM00813"/>
    </source>
</evidence>
<comment type="catalytic activity">
    <reaction evidence="1">
        <text>Hydrolysis of terminal non-reducing alpha-L-arabinofuranoside residues in alpha-L-arabinosides.</text>
        <dbReference type="EC" id="3.2.1.55"/>
    </reaction>
</comment>
<dbReference type="SUPFAM" id="SSF51445">
    <property type="entry name" value="(Trans)glycosidases"/>
    <property type="match status" value="1"/>
</dbReference>
<keyword evidence="8" id="KW-1185">Reference proteome</keyword>
<evidence type="ECO:0000313" key="8">
    <source>
        <dbReference type="Proteomes" id="UP000482960"/>
    </source>
</evidence>
<dbReference type="GO" id="GO:0046373">
    <property type="term" value="P:L-arabinose metabolic process"/>
    <property type="evidence" value="ECO:0007669"/>
    <property type="project" value="InterPro"/>
</dbReference>
<accession>A0A6V8L479</accession>
<comment type="caution">
    <text evidence="7">The sequence shown here is derived from an EMBL/GenBank/DDBJ whole genome shotgun (WGS) entry which is preliminary data.</text>
</comment>
<dbReference type="PANTHER" id="PTHR31776">
    <property type="entry name" value="ALPHA-L-ARABINOFURANOSIDASE 1"/>
    <property type="match status" value="1"/>
</dbReference>
<organism evidence="7 8">
    <name type="scientific">Phytohabitans rumicis</name>
    <dbReference type="NCBI Taxonomy" id="1076125"/>
    <lineage>
        <taxon>Bacteria</taxon>
        <taxon>Bacillati</taxon>
        <taxon>Actinomycetota</taxon>
        <taxon>Actinomycetes</taxon>
        <taxon>Micromonosporales</taxon>
        <taxon>Micromonosporaceae</taxon>
    </lineage>
</organism>
<dbReference type="EC" id="3.2.1.55" evidence="3"/>
<dbReference type="InterPro" id="IPR017853">
    <property type="entry name" value="GH"/>
</dbReference>
<keyword evidence="4" id="KW-0732">Signal</keyword>
<dbReference type="InterPro" id="IPR055235">
    <property type="entry name" value="ASD1_cat"/>
</dbReference>
<gene>
    <name evidence="7" type="ORF">Prum_025190</name>
</gene>
<dbReference type="InterPro" id="IPR010720">
    <property type="entry name" value="Alpha-L-AF_C"/>
</dbReference>
<evidence type="ECO:0000313" key="7">
    <source>
        <dbReference type="EMBL" id="GFJ88877.1"/>
    </source>
</evidence>
<feature type="domain" description="Alpha-L-arabinofuranosidase C-terminal" evidence="6">
    <location>
        <begin position="150"/>
        <end position="500"/>
    </location>
</feature>
<comment type="similarity">
    <text evidence="2">Belongs to the glycosyl hydrolase 51 family.</text>
</comment>
<dbReference type="PANTHER" id="PTHR31776:SF26">
    <property type="entry name" value="SECRETED ARABINOSIDASE"/>
    <property type="match status" value="1"/>
</dbReference>
<dbReference type="SUPFAM" id="SSF49899">
    <property type="entry name" value="Concanavalin A-like lectins/glucanases"/>
    <property type="match status" value="1"/>
</dbReference>